<evidence type="ECO:0000259" key="6">
    <source>
        <dbReference type="Pfam" id="PF07291"/>
    </source>
</evidence>
<feature type="transmembrane region" description="Helical" evidence="5">
    <location>
        <begin position="45"/>
        <end position="70"/>
    </location>
</feature>
<proteinExistence type="predicted"/>
<keyword evidence="3 5" id="KW-1133">Transmembrane helix</keyword>
<feature type="transmembrane region" description="Helical" evidence="5">
    <location>
        <begin position="7"/>
        <end position="25"/>
    </location>
</feature>
<dbReference type="Pfam" id="PF07291">
    <property type="entry name" value="MauE"/>
    <property type="match status" value="1"/>
</dbReference>
<gene>
    <name evidence="7" type="ORF">SAMN05443633_10954</name>
</gene>
<dbReference type="STRING" id="1416778.SAMN05443633_10954"/>
<keyword evidence="4 5" id="KW-0472">Membrane</keyword>
<evidence type="ECO:0000256" key="2">
    <source>
        <dbReference type="ARBA" id="ARBA00022692"/>
    </source>
</evidence>
<dbReference type="OrthoDB" id="4732370at2"/>
<evidence type="ECO:0000313" key="7">
    <source>
        <dbReference type="EMBL" id="SHG00287.1"/>
    </source>
</evidence>
<evidence type="ECO:0000313" key="8">
    <source>
        <dbReference type="Proteomes" id="UP000184518"/>
    </source>
</evidence>
<evidence type="ECO:0000256" key="3">
    <source>
        <dbReference type="ARBA" id="ARBA00022989"/>
    </source>
</evidence>
<evidence type="ECO:0000256" key="1">
    <source>
        <dbReference type="ARBA" id="ARBA00004141"/>
    </source>
</evidence>
<organism evidence="7 8">
    <name type="scientific">Chryseobacterium arachidis</name>
    <dbReference type="NCBI Taxonomy" id="1416778"/>
    <lineage>
        <taxon>Bacteria</taxon>
        <taxon>Pseudomonadati</taxon>
        <taxon>Bacteroidota</taxon>
        <taxon>Flavobacteriia</taxon>
        <taxon>Flavobacteriales</taxon>
        <taxon>Weeksellaceae</taxon>
        <taxon>Chryseobacterium group</taxon>
        <taxon>Chryseobacterium</taxon>
    </lineage>
</organism>
<accession>A0A1M5G953</accession>
<keyword evidence="2 5" id="KW-0812">Transmembrane</keyword>
<dbReference type="RefSeq" id="WP_072959835.1">
    <property type="nucleotide sequence ID" value="NZ_FQUT01000009.1"/>
</dbReference>
<evidence type="ECO:0000256" key="4">
    <source>
        <dbReference type="ARBA" id="ARBA00023136"/>
    </source>
</evidence>
<name>A0A1M5G953_9FLAO</name>
<protein>
    <submittedName>
        <fullName evidence="7">Thiosulfate dehydrogenase [quinone] large subunit</fullName>
    </submittedName>
</protein>
<evidence type="ECO:0000256" key="5">
    <source>
        <dbReference type="SAM" id="Phobius"/>
    </source>
</evidence>
<reference evidence="8" key="1">
    <citation type="submission" date="2016-11" db="EMBL/GenBank/DDBJ databases">
        <authorList>
            <person name="Varghese N."/>
            <person name="Submissions S."/>
        </authorList>
    </citation>
    <scope>NUCLEOTIDE SEQUENCE [LARGE SCALE GENOMIC DNA]</scope>
    <source>
        <strain evidence="8">DSM 27619</strain>
    </source>
</reference>
<feature type="transmembrane region" description="Helical" evidence="5">
    <location>
        <begin position="77"/>
        <end position="96"/>
    </location>
</feature>
<dbReference type="GO" id="GO:0016020">
    <property type="term" value="C:membrane"/>
    <property type="evidence" value="ECO:0007669"/>
    <property type="project" value="UniProtKB-SubCell"/>
</dbReference>
<dbReference type="AlphaFoldDB" id="A0A1M5G953"/>
<comment type="subcellular location">
    <subcellularLocation>
        <location evidence="1">Membrane</location>
        <topology evidence="1">Multi-pass membrane protein</topology>
    </subcellularLocation>
</comment>
<keyword evidence="8" id="KW-1185">Reference proteome</keyword>
<feature type="domain" description="Methylamine utilisation protein MauE" evidence="6">
    <location>
        <begin position="37"/>
        <end position="91"/>
    </location>
</feature>
<dbReference type="GO" id="GO:0030416">
    <property type="term" value="P:methylamine metabolic process"/>
    <property type="evidence" value="ECO:0007669"/>
    <property type="project" value="InterPro"/>
</dbReference>
<dbReference type="EMBL" id="FQUT01000009">
    <property type="protein sequence ID" value="SHG00287.1"/>
    <property type="molecule type" value="Genomic_DNA"/>
</dbReference>
<sequence length="130" mass="14967">MKDFKTAFFFLRLPVAVSLFGHGLVRLPKLQTFSEWMLTTMEKSAIPSVLIVPFSYILPIAEAILGILLLINFKTKYTLYVSLALMSILIFGSCSIENWSAIESQLLHSFYLLGLFWFYEKFKTEHQTSN</sequence>
<dbReference type="InterPro" id="IPR009908">
    <property type="entry name" value="Methylamine_util_MauE"/>
</dbReference>
<dbReference type="Proteomes" id="UP000184518">
    <property type="component" value="Unassembled WGS sequence"/>
</dbReference>